<evidence type="ECO:0000313" key="5">
    <source>
        <dbReference type="EMBL" id="PFX28233.1"/>
    </source>
</evidence>
<keyword evidence="1" id="KW-0862">Zinc</keyword>
<dbReference type="Pfam" id="PF15964">
    <property type="entry name" value="CCCAP"/>
    <property type="match status" value="2"/>
</dbReference>
<dbReference type="GO" id="GO:0035148">
    <property type="term" value="P:tube formation"/>
    <property type="evidence" value="ECO:0007669"/>
    <property type="project" value="TreeGrafter"/>
</dbReference>
<keyword evidence="1" id="KW-0863">Zinc-finger</keyword>
<feature type="compositionally biased region" description="Basic and acidic residues" evidence="3">
    <location>
        <begin position="697"/>
        <end position="710"/>
    </location>
</feature>
<dbReference type="PANTHER" id="PTHR34343">
    <property type="entry name" value="SEROLOGICALLY DEFINED COLON CANCER ANTIGEN 8"/>
    <property type="match status" value="1"/>
</dbReference>
<reference evidence="6" key="1">
    <citation type="journal article" date="2017" name="bioRxiv">
        <title>Comparative analysis of the genomes of Stylophora pistillata and Acropora digitifera provides evidence for extensive differences between species of corals.</title>
        <authorList>
            <person name="Voolstra C.R."/>
            <person name="Li Y."/>
            <person name="Liew Y.J."/>
            <person name="Baumgarten S."/>
            <person name="Zoccola D."/>
            <person name="Flot J.-F."/>
            <person name="Tambutte S."/>
            <person name="Allemand D."/>
            <person name="Aranda M."/>
        </authorList>
    </citation>
    <scope>NUCLEOTIDE SEQUENCE [LARGE SCALE GENOMIC DNA]</scope>
</reference>
<proteinExistence type="predicted"/>
<dbReference type="PANTHER" id="PTHR34343:SF1">
    <property type="entry name" value="SEROLOGICALLY DEFINED COLON CANCER ANTIGEN 8"/>
    <property type="match status" value="1"/>
</dbReference>
<name>A0A2B4SGN7_STYPI</name>
<dbReference type="PROSITE" id="PS50157">
    <property type="entry name" value="ZINC_FINGER_C2H2_2"/>
    <property type="match status" value="1"/>
</dbReference>
<dbReference type="InterPro" id="IPR013087">
    <property type="entry name" value="Znf_C2H2_type"/>
</dbReference>
<feature type="region of interest" description="Disordered" evidence="3">
    <location>
        <begin position="471"/>
        <end position="504"/>
    </location>
</feature>
<keyword evidence="6" id="KW-1185">Reference proteome</keyword>
<keyword evidence="1" id="KW-0479">Metal-binding</keyword>
<dbReference type="GO" id="GO:0008270">
    <property type="term" value="F:zinc ion binding"/>
    <property type="evidence" value="ECO:0007669"/>
    <property type="project" value="UniProtKB-KW"/>
</dbReference>
<dbReference type="Proteomes" id="UP000225706">
    <property type="component" value="Unassembled WGS sequence"/>
</dbReference>
<feature type="compositionally biased region" description="Basic and acidic residues" evidence="3">
    <location>
        <begin position="493"/>
        <end position="502"/>
    </location>
</feature>
<dbReference type="GO" id="GO:0007098">
    <property type="term" value="P:centrosome cycle"/>
    <property type="evidence" value="ECO:0007669"/>
    <property type="project" value="InterPro"/>
</dbReference>
<evidence type="ECO:0000256" key="2">
    <source>
        <dbReference type="SAM" id="Coils"/>
    </source>
</evidence>
<gene>
    <name evidence="5" type="primary">Sdccag8</name>
    <name evidence="5" type="ORF">AWC38_SpisGene7060</name>
</gene>
<evidence type="ECO:0000256" key="1">
    <source>
        <dbReference type="PROSITE-ProRule" id="PRU00042"/>
    </source>
</evidence>
<dbReference type="OrthoDB" id="5989487at2759"/>
<sequence>MHAEIRAVPERSYLPSTDEVTQLLNNQFTVLQYLEGQVEFYKMRAVPERSHLPSTDEVTQLLNNQFTVLQYLEGQVEFYKDALESLKQRAELVITENENLFDQLKTQAISQLLSTGEQSKSEEMGPMVYSSLSKKTRISILFLIIERRDELEDYQRQVSELQAKLRAQKVLEDQRGQPALCVKCGHHSAVLSNTHSEAAIDTINQLTKERDDLMNMLTGQKAVLAEVRQREFEAYNQVKKSCHMVEQAQLEKAEAIIHVRQLREDLRKGRERHENNMRMFSEKMDKEREKVKEACWEEVSGLNKQIESSSEARSALENQLERLTREKVGLMAELEQANSQILANASEVSKANETVEKELEQTQMRLSVASQELNSVKASAQQAQREREQMCQLLATRNDLMKERKVLSQEDIFLRKQKIPKTLSEPVTPFMETASNASAEDPDRMTEEKERHASVMYDLLHPSVYYEPCENDNYNTPYKESRQKIDETTGSDKAAKEQRRSDPNILSASQPKVLAWFQNIIINEVIHGELRERVFLNLKHLGILTTRRSRGGRHLLAKPVPALLPTCHDRLIRRKLRVANYNSLLNLQYVDNSHSLGSNSTKTSNFMFSLINARSVRYKTLPKKDLVVERAVDILAITETWLQCRGDNVVIDIAEEELDEYFTEADDDVEFDDLVCELCSKKCKSKSELKRHKTAKHKDQNRADSSEKPRETEQFTFEIYCEIIHKSEAKIVGKKLYPISIREEINTYQTNPANGGISEIKNMYGRLVKSGNAERFYTSFYSAVVSNAVIYFEGLSRDAATLLSTKVADFILAGSKEKAKDSSICTCAPLTKLSAEEEAGLQYIGGYVLHKLHNKLANSKKSPEIEQAISILKAGKSDDQAVSDSQRLTSSLNQVITSNAELLVVDDFNFQVNASDDGNSTRFSSLLENFNLKQHVRASTHHHGHILDLVITRSDADFSFLANLSTLEQPISDHKPICFNMNLVKPLKARKTMVSRRLKSLVINKLNDAIRHSGLLDEESGLNSLLQMYDATLLGALDKLASLKSRTITLHPNAPWYTDEIAAEKRLRRRLENKWRPSKLESDKAKFLSQCDIVNQLLHRTKEAYYSTFIEENSHDPTLLFRSVNNLLNKNPNKIYPAAENNVELANAFADFFQSKVDGIRLSVAIAESSFKSPVSVVIAEIVMQNIEERALSTCRQAIPLWLRYVDDTFTAVRHDEIDAFHRHLNEQNTDIQFTREVEENGKLPFLDCLISQVFWHLQGYSNSEASKCHSCGVLKMADRDLNDADRLMKNNLKMSSDGEEKEDYDN</sequence>
<dbReference type="InterPro" id="IPR031887">
    <property type="entry name" value="SDCCAG8"/>
</dbReference>
<dbReference type="STRING" id="50429.A0A2B4SGN7"/>
<feature type="domain" description="C2H2-type" evidence="4">
    <location>
        <begin position="674"/>
        <end position="702"/>
    </location>
</feature>
<dbReference type="InterPro" id="IPR036691">
    <property type="entry name" value="Endo/exonu/phosph_ase_sf"/>
</dbReference>
<protein>
    <submittedName>
        <fullName evidence="5">Serologically defined colon cancer antigen 8-like</fullName>
    </submittedName>
</protein>
<evidence type="ECO:0000259" key="4">
    <source>
        <dbReference type="PROSITE" id="PS50157"/>
    </source>
</evidence>
<dbReference type="GO" id="GO:0001764">
    <property type="term" value="P:neuron migration"/>
    <property type="evidence" value="ECO:0007669"/>
    <property type="project" value="TreeGrafter"/>
</dbReference>
<organism evidence="5 6">
    <name type="scientific">Stylophora pistillata</name>
    <name type="common">Smooth cauliflower coral</name>
    <dbReference type="NCBI Taxonomy" id="50429"/>
    <lineage>
        <taxon>Eukaryota</taxon>
        <taxon>Metazoa</taxon>
        <taxon>Cnidaria</taxon>
        <taxon>Anthozoa</taxon>
        <taxon>Hexacorallia</taxon>
        <taxon>Scleractinia</taxon>
        <taxon>Astrocoeniina</taxon>
        <taxon>Pocilloporidae</taxon>
        <taxon>Stylophora</taxon>
    </lineage>
</organism>
<dbReference type="GO" id="GO:0030010">
    <property type="term" value="P:establishment of cell polarity"/>
    <property type="evidence" value="ECO:0007669"/>
    <property type="project" value="TreeGrafter"/>
</dbReference>
<feature type="coiled-coil region" evidence="2">
    <location>
        <begin position="245"/>
        <end position="393"/>
    </location>
</feature>
<evidence type="ECO:0000256" key="3">
    <source>
        <dbReference type="SAM" id="MobiDB-lite"/>
    </source>
</evidence>
<feature type="region of interest" description="Disordered" evidence="3">
    <location>
        <begin position="690"/>
        <end position="710"/>
    </location>
</feature>
<dbReference type="GO" id="GO:0005813">
    <property type="term" value="C:centrosome"/>
    <property type="evidence" value="ECO:0007669"/>
    <property type="project" value="InterPro"/>
</dbReference>
<dbReference type="Gene3D" id="3.60.10.10">
    <property type="entry name" value="Endonuclease/exonuclease/phosphatase"/>
    <property type="match status" value="1"/>
</dbReference>
<comment type="caution">
    <text evidence="5">The sequence shown here is derived from an EMBL/GenBank/DDBJ whole genome shotgun (WGS) entry which is preliminary data.</text>
</comment>
<feature type="coiled-coil region" evidence="2">
    <location>
        <begin position="144"/>
        <end position="171"/>
    </location>
</feature>
<keyword evidence="2" id="KW-0175">Coiled coil</keyword>
<dbReference type="EMBL" id="LSMT01000087">
    <property type="protein sequence ID" value="PFX28233.1"/>
    <property type="molecule type" value="Genomic_DNA"/>
</dbReference>
<dbReference type="PROSITE" id="PS00028">
    <property type="entry name" value="ZINC_FINGER_C2H2_1"/>
    <property type="match status" value="1"/>
</dbReference>
<dbReference type="GO" id="GO:0005814">
    <property type="term" value="C:centriole"/>
    <property type="evidence" value="ECO:0007669"/>
    <property type="project" value="TreeGrafter"/>
</dbReference>
<feature type="coiled-coil region" evidence="2">
    <location>
        <begin position="69"/>
        <end position="103"/>
    </location>
</feature>
<accession>A0A2B4SGN7</accession>
<evidence type="ECO:0000313" key="6">
    <source>
        <dbReference type="Proteomes" id="UP000225706"/>
    </source>
</evidence>